<dbReference type="PANTHER" id="PTHR19446">
    <property type="entry name" value="REVERSE TRANSCRIPTASES"/>
    <property type="match status" value="1"/>
</dbReference>
<evidence type="ECO:0008006" key="5">
    <source>
        <dbReference type="Google" id="ProtNLM"/>
    </source>
</evidence>
<dbReference type="Proteomes" id="UP001591681">
    <property type="component" value="Unassembled WGS sequence"/>
</dbReference>
<keyword evidence="4" id="KW-1185">Reference proteome</keyword>
<evidence type="ECO:0000256" key="1">
    <source>
        <dbReference type="SAM" id="Coils"/>
    </source>
</evidence>
<comment type="caution">
    <text evidence="3">The sequence shown here is derived from an EMBL/GenBank/DDBJ whole genome shotgun (WGS) entry which is preliminary data.</text>
</comment>
<evidence type="ECO:0000313" key="3">
    <source>
        <dbReference type="EMBL" id="KAL2096422.1"/>
    </source>
</evidence>
<protein>
    <recommendedName>
        <fullName evidence="5">Reverse transcriptase</fullName>
    </recommendedName>
</protein>
<organism evidence="3 4">
    <name type="scientific">Coilia grayii</name>
    <name type="common">Gray's grenadier anchovy</name>
    <dbReference type="NCBI Taxonomy" id="363190"/>
    <lineage>
        <taxon>Eukaryota</taxon>
        <taxon>Metazoa</taxon>
        <taxon>Chordata</taxon>
        <taxon>Craniata</taxon>
        <taxon>Vertebrata</taxon>
        <taxon>Euteleostomi</taxon>
        <taxon>Actinopterygii</taxon>
        <taxon>Neopterygii</taxon>
        <taxon>Teleostei</taxon>
        <taxon>Clupei</taxon>
        <taxon>Clupeiformes</taxon>
        <taxon>Clupeoidei</taxon>
        <taxon>Engraulidae</taxon>
        <taxon>Coilinae</taxon>
        <taxon>Coilia</taxon>
    </lineage>
</organism>
<keyword evidence="1" id="KW-0175">Coiled coil</keyword>
<feature type="coiled-coil region" evidence="1">
    <location>
        <begin position="134"/>
        <end position="186"/>
    </location>
</feature>
<proteinExistence type="predicted"/>
<evidence type="ECO:0000313" key="4">
    <source>
        <dbReference type="Proteomes" id="UP001591681"/>
    </source>
</evidence>
<gene>
    <name evidence="3" type="ORF">ACEWY4_008570</name>
</gene>
<sequence>MDVARQGNEDERRCSSCGRVFKNGCGVRIHQGKTKCKEQLQQRKAPGLSQRAISEYTSSACQSVEEQSQETHHSALDLSAQVSQSTTRRGKAEGWKDFERKPRLNLPPATDCRWAQLDRDLGSILDNTLKGDAIRKRQRQINEARGELRALKKRWRIASDEEKTALNEIQAEVRKNVIRLRRAEAARRKQREKRRKRKAFFNNPFQFTAQLLGKPKSGKLICSIEEVEDSVAAAHSDPSRNIPLGECPYQLPKPKPNIPFNVSDFTMDEVRAVVEKARAGSAPGPSGTSYKIYKNCPQLLRRLSKPLRTLWKKWQEPRLWTLAEGCFVPKGQNSSALEEFREILLLDVEGKIFWSIVAKRMTTYLLSNEFINPSVQKGGVPGYSGCLEHTSAISQIIKEAKSGNSTLSVVWLDLAKAYPSVPHQLIRKALDHYLVPPGVMQMWVLSALEKMATWARMQFKPEKSRSLCILKGKLTRNTFSIQGSEIPTIQDQEIRCLGKNYDGSLKDMGNLSDTKAQLNTWLRAIDNSQLLGRFKVWCFQYGIIPRLQWPFLLYNFPMSAVEAMERLCSKFLRKWLGVPPSFSSVNLYSKTSKLRLPVSSVVEELKATKVRAVSTLLLSKDTKVHHTSKSIRCGRKWKPQDAVVEAEAYWKHQEIVGIVCQGRLGLGNYSTKQWSKASAEGRRKLLVQRAREAAEEDRRVKTVGLASQGQWMQWDEALDRLLSWKEMWSTDQGKLTFLLRAVADLLPTPSNLKIWGKEDQSSCTQCAAEYCTLNHILAGCPKALGEGRCRWRHDKVLTEIAKWAEFQRVRANENQAPIPAVTHFHLQGEQAPRPKTATKHLRNILQHASDWEMQADLKRKLIFPQEVTVTSLRPDMVLMSRSTRTIVVAELTVPWEDRLAISHQQKAAKYQDLIDEAVLKGWHASIFPIEVGCRGFPATSVRYFFQKLGLEPRHLKKAIREIGQAAEISSRWLWLRKAHSWNPSAGEG</sequence>
<feature type="region of interest" description="Disordered" evidence="2">
    <location>
        <begin position="63"/>
        <end position="94"/>
    </location>
</feature>
<reference evidence="3 4" key="1">
    <citation type="submission" date="2024-09" db="EMBL/GenBank/DDBJ databases">
        <title>A chromosome-level genome assembly of Gray's grenadier anchovy, Coilia grayii.</title>
        <authorList>
            <person name="Fu Z."/>
        </authorList>
    </citation>
    <scope>NUCLEOTIDE SEQUENCE [LARGE SCALE GENOMIC DNA]</scope>
    <source>
        <strain evidence="3">G4</strain>
        <tissue evidence="3">Muscle</tissue>
    </source>
</reference>
<dbReference type="EMBL" id="JBHFQA010000007">
    <property type="protein sequence ID" value="KAL2096422.1"/>
    <property type="molecule type" value="Genomic_DNA"/>
</dbReference>
<accession>A0ABD1KBD0</accession>
<dbReference type="AlphaFoldDB" id="A0ABD1KBD0"/>
<evidence type="ECO:0000256" key="2">
    <source>
        <dbReference type="SAM" id="MobiDB-lite"/>
    </source>
</evidence>
<name>A0ABD1KBD0_9TELE</name>